<dbReference type="Proteomes" id="UP000218022">
    <property type="component" value="Unassembled WGS sequence"/>
</dbReference>
<dbReference type="OrthoDB" id="3211555at2"/>
<dbReference type="Pfam" id="PF08281">
    <property type="entry name" value="Sigma70_r4_2"/>
    <property type="match status" value="1"/>
</dbReference>
<dbReference type="SUPFAM" id="SSF88659">
    <property type="entry name" value="Sigma3 and sigma4 domains of RNA polymerase sigma factors"/>
    <property type="match status" value="1"/>
</dbReference>
<protein>
    <submittedName>
        <fullName evidence="3">RNA polymerase subunit sigma-24</fullName>
    </submittedName>
</protein>
<dbReference type="InterPro" id="IPR013249">
    <property type="entry name" value="RNA_pol_sigma70_r4_t2"/>
</dbReference>
<proteinExistence type="predicted"/>
<dbReference type="PANTHER" id="PTHR30173">
    <property type="entry name" value="SIGMA 19 FACTOR"/>
    <property type="match status" value="1"/>
</dbReference>
<dbReference type="InterPro" id="IPR013325">
    <property type="entry name" value="RNA_pol_sigma_r2"/>
</dbReference>
<dbReference type="Gene3D" id="1.10.1740.10">
    <property type="match status" value="1"/>
</dbReference>
<evidence type="ECO:0000259" key="2">
    <source>
        <dbReference type="Pfam" id="PF08281"/>
    </source>
</evidence>
<comment type="caution">
    <text evidence="3">The sequence shown here is derived from an EMBL/GenBank/DDBJ whole genome shotgun (WGS) entry which is preliminary data.</text>
</comment>
<feature type="domain" description="RNA polymerase sigma factor 70 region 4 type 2" evidence="2">
    <location>
        <begin position="113"/>
        <end position="162"/>
    </location>
</feature>
<dbReference type="InterPro" id="IPR013324">
    <property type="entry name" value="RNA_pol_sigma_r3/r4-like"/>
</dbReference>
<dbReference type="RefSeq" id="WP_096717848.1">
    <property type="nucleotide sequence ID" value="NZ_MTZV01000002.1"/>
</dbReference>
<accession>A0A2A4F4Q3</accession>
<dbReference type="GO" id="GO:0016987">
    <property type="term" value="F:sigma factor activity"/>
    <property type="evidence" value="ECO:0007669"/>
    <property type="project" value="InterPro"/>
</dbReference>
<sequence length="325" mass="35404">MTEQTNNPAAAFDAVRSRLLALAYRMLGSRAEAEDIVQDAWLKWQSASADEVRTPAAWLTTITTRLAIDRLRHLQYERALQNGGVTPQPWLDEFAPSAEELALHAAELSGGVLLLLERLKPEERAAFVLHEAFDCEYADIAKILDRPPSTCRQIVHRAKSRLQRAGAPLPAADPAAHRRLVEQLRIAINEQDSAGLLRLFGTLPEVVVDETLDVVATTTFVASVKGCAAEALSMDNTPGLALLRDGEIVAWLDVAADDSGTRTGTIAALRMVTDAMSLQAANQQFGLLAVQRLLKRIRAHSHSHARVRPSVSVTVCGDFPVDIDA</sequence>
<dbReference type="InterPro" id="IPR014284">
    <property type="entry name" value="RNA_pol_sigma-70_dom"/>
</dbReference>
<dbReference type="NCBIfam" id="TIGR02937">
    <property type="entry name" value="sigma70-ECF"/>
    <property type="match status" value="1"/>
</dbReference>
<dbReference type="Gene3D" id="1.10.10.10">
    <property type="entry name" value="Winged helix-like DNA-binding domain superfamily/Winged helix DNA-binding domain"/>
    <property type="match status" value="1"/>
</dbReference>
<dbReference type="AlphaFoldDB" id="A0A2A4F4Q3"/>
<dbReference type="GO" id="GO:0003677">
    <property type="term" value="F:DNA binding"/>
    <property type="evidence" value="ECO:0007669"/>
    <property type="project" value="InterPro"/>
</dbReference>
<dbReference type="Pfam" id="PF04542">
    <property type="entry name" value="Sigma70_r2"/>
    <property type="match status" value="1"/>
</dbReference>
<dbReference type="GO" id="GO:0006352">
    <property type="term" value="P:DNA-templated transcription initiation"/>
    <property type="evidence" value="ECO:0007669"/>
    <property type="project" value="InterPro"/>
</dbReference>
<dbReference type="InterPro" id="IPR052704">
    <property type="entry name" value="ECF_Sigma-70_Domain"/>
</dbReference>
<dbReference type="PANTHER" id="PTHR30173:SF36">
    <property type="entry name" value="ECF RNA POLYMERASE SIGMA FACTOR SIGJ"/>
    <property type="match status" value="1"/>
</dbReference>
<reference evidence="3 4" key="1">
    <citation type="submission" date="2017-01" db="EMBL/GenBank/DDBJ databases">
        <title>Whole-Genome Shotgun Sequencing of Two beta-Proteobacterial Species in Search of the Bulgecin Biosynthetic Cluster.</title>
        <authorList>
            <person name="Horsman M.E."/>
            <person name="Marous D.R."/>
            <person name="Li R."/>
            <person name="Oliver R.A."/>
            <person name="Byun B."/>
            <person name="Emrich S.J."/>
            <person name="Boggess B."/>
            <person name="Townsend C.A."/>
            <person name="Mobashery S."/>
        </authorList>
    </citation>
    <scope>NUCLEOTIDE SEQUENCE [LARGE SCALE GENOMIC DNA]</scope>
    <source>
        <strain evidence="3 4">ATCC 31363</strain>
    </source>
</reference>
<evidence type="ECO:0000313" key="3">
    <source>
        <dbReference type="EMBL" id="PCE28105.1"/>
    </source>
</evidence>
<name>A0A2A4F4Q3_9BURK</name>
<dbReference type="EMBL" id="MTZV01000002">
    <property type="protein sequence ID" value="PCE28105.1"/>
    <property type="molecule type" value="Genomic_DNA"/>
</dbReference>
<gene>
    <name evidence="3" type="ORF">BWP39_06240</name>
</gene>
<dbReference type="InterPro" id="IPR036388">
    <property type="entry name" value="WH-like_DNA-bd_sf"/>
</dbReference>
<evidence type="ECO:0000259" key="1">
    <source>
        <dbReference type="Pfam" id="PF04542"/>
    </source>
</evidence>
<organism evidence="3 4">
    <name type="scientific">Paraburkholderia acidicola</name>
    <dbReference type="NCBI Taxonomy" id="1912599"/>
    <lineage>
        <taxon>Bacteria</taxon>
        <taxon>Pseudomonadati</taxon>
        <taxon>Pseudomonadota</taxon>
        <taxon>Betaproteobacteria</taxon>
        <taxon>Burkholderiales</taxon>
        <taxon>Burkholderiaceae</taxon>
        <taxon>Paraburkholderia</taxon>
    </lineage>
</organism>
<evidence type="ECO:0000313" key="4">
    <source>
        <dbReference type="Proteomes" id="UP000218022"/>
    </source>
</evidence>
<dbReference type="SUPFAM" id="SSF88946">
    <property type="entry name" value="Sigma2 domain of RNA polymerase sigma factors"/>
    <property type="match status" value="1"/>
</dbReference>
<feature type="domain" description="RNA polymerase sigma-70 region 2" evidence="1">
    <location>
        <begin position="12"/>
        <end position="73"/>
    </location>
</feature>
<dbReference type="InterPro" id="IPR007627">
    <property type="entry name" value="RNA_pol_sigma70_r2"/>
</dbReference>